<evidence type="ECO:0000313" key="1">
    <source>
        <dbReference type="EMBL" id="MPN61121.1"/>
    </source>
</evidence>
<dbReference type="EMBL" id="VSSQ01137283">
    <property type="protein sequence ID" value="MPN61121.1"/>
    <property type="molecule type" value="Genomic_DNA"/>
</dbReference>
<protein>
    <submittedName>
        <fullName evidence="1">Uncharacterized protein</fullName>
    </submittedName>
</protein>
<comment type="caution">
    <text evidence="1">The sequence shown here is derived from an EMBL/GenBank/DDBJ whole genome shotgun (WGS) entry which is preliminary data.</text>
</comment>
<organism evidence="1">
    <name type="scientific">bioreactor metagenome</name>
    <dbReference type="NCBI Taxonomy" id="1076179"/>
    <lineage>
        <taxon>unclassified sequences</taxon>
        <taxon>metagenomes</taxon>
        <taxon>ecological metagenomes</taxon>
    </lineage>
</organism>
<gene>
    <name evidence="1" type="ORF">SDC9_208855</name>
</gene>
<reference evidence="1" key="1">
    <citation type="submission" date="2019-08" db="EMBL/GenBank/DDBJ databases">
        <authorList>
            <person name="Kucharzyk K."/>
            <person name="Murdoch R.W."/>
            <person name="Higgins S."/>
            <person name="Loffler F."/>
        </authorList>
    </citation>
    <scope>NUCLEOTIDE SEQUENCE</scope>
</reference>
<dbReference type="AlphaFoldDB" id="A0A645JBT7"/>
<sequence>MAFLSLIKFSMVTVVLKPFKGVTVKSKVNLSTLLADYRFYDLTLIILYLIENNEYLPLFPHKVCVT</sequence>
<name>A0A645JBT7_9ZZZZ</name>
<accession>A0A645JBT7</accession>
<proteinExistence type="predicted"/>